<dbReference type="Proteomes" id="UP000824782">
    <property type="component" value="Unassembled WGS sequence"/>
</dbReference>
<name>A0AAV7B4V4_ENGPU</name>
<accession>A0AAV7B4V4</accession>
<dbReference type="EMBL" id="WNYA01000006">
    <property type="protein sequence ID" value="KAG8567463.1"/>
    <property type="molecule type" value="Genomic_DNA"/>
</dbReference>
<evidence type="ECO:0000256" key="1">
    <source>
        <dbReference type="SAM" id="Phobius"/>
    </source>
</evidence>
<evidence type="ECO:0000313" key="3">
    <source>
        <dbReference type="Proteomes" id="UP000824782"/>
    </source>
</evidence>
<comment type="caution">
    <text evidence="2">The sequence shown here is derived from an EMBL/GenBank/DDBJ whole genome shotgun (WGS) entry which is preliminary data.</text>
</comment>
<gene>
    <name evidence="2" type="ORF">GDO81_013640</name>
</gene>
<feature type="transmembrane region" description="Helical" evidence="1">
    <location>
        <begin position="17"/>
        <end position="35"/>
    </location>
</feature>
<keyword evidence="3" id="KW-1185">Reference proteome</keyword>
<keyword evidence="1" id="KW-0472">Membrane</keyword>
<proteinExistence type="predicted"/>
<keyword evidence="1" id="KW-1133">Transmembrane helix</keyword>
<keyword evidence="1" id="KW-0812">Transmembrane</keyword>
<evidence type="ECO:0000313" key="2">
    <source>
        <dbReference type="EMBL" id="KAG8567463.1"/>
    </source>
</evidence>
<sequence length="125" mass="14643">MNPRCKEEGNTTESDRMYQQILPIHLILISLSTFFKHISVIKNIFSQHWNILLHYPHLSHILPKNLRFTFRQNHTLRNTLAPSCLKNVENSNKRAQISFFPALKGVFKCRNSLCKCCLSIAHRKI</sequence>
<dbReference type="AlphaFoldDB" id="A0AAV7B4V4"/>
<protein>
    <submittedName>
        <fullName evidence="2">Uncharacterized protein</fullName>
    </submittedName>
</protein>
<reference evidence="2" key="1">
    <citation type="thesis" date="2020" institute="ProQuest LLC" country="789 East Eisenhower Parkway, Ann Arbor, MI, USA">
        <title>Comparative Genomics and Chromosome Evolution.</title>
        <authorList>
            <person name="Mudd A.B."/>
        </authorList>
    </citation>
    <scope>NUCLEOTIDE SEQUENCE</scope>
    <source>
        <strain evidence="2">237g6f4</strain>
        <tissue evidence="2">Blood</tissue>
    </source>
</reference>
<organism evidence="2 3">
    <name type="scientific">Engystomops pustulosus</name>
    <name type="common">Tungara frog</name>
    <name type="synonym">Physalaemus pustulosus</name>
    <dbReference type="NCBI Taxonomy" id="76066"/>
    <lineage>
        <taxon>Eukaryota</taxon>
        <taxon>Metazoa</taxon>
        <taxon>Chordata</taxon>
        <taxon>Craniata</taxon>
        <taxon>Vertebrata</taxon>
        <taxon>Euteleostomi</taxon>
        <taxon>Amphibia</taxon>
        <taxon>Batrachia</taxon>
        <taxon>Anura</taxon>
        <taxon>Neobatrachia</taxon>
        <taxon>Hyloidea</taxon>
        <taxon>Leptodactylidae</taxon>
        <taxon>Leiuperinae</taxon>
        <taxon>Engystomops</taxon>
    </lineage>
</organism>